<gene>
    <name evidence="1" type="ORF">GA0061103_6311</name>
</gene>
<dbReference type="Pfam" id="PF04317">
    <property type="entry name" value="DUF463"/>
    <property type="match status" value="1"/>
</dbReference>
<sequence>MIAEAYLLTFSARVSIPIFTASLSSRDSALPPSLTSFTDDALIAFDNLADRAAGLVNPTIRLGVTGLSRSGKTVFISSLVHNLLNGGRLPLFEPVQSGRVSAVRLEPQPDDAVPRFQYEDHIRALVKDRIWPDSTRAISELRITLDYQSASGWNRLFSPGRLSIDIVDYPGEWLLDLPLLTKDFRTFSEETLALANTGIRSELSRHWLAMTEEANVAASADEMRARDLATAFADYLKACKSDERSLSTLPPGRFLLPGDLDGSPALTFAPLKLPPEGAAPKGSLWAMMERRYEAYKSVVVKPFFREHFARLDRQIVLVDALQAINRGPEAVQDLERALTDVLACFRPGTNSLLSSLLGRRIDRVLVAATKADHLHHESHDRLEALTRRLVERAIERIGMAGAGIEVMAIASVRATREATVTRDGQTLPVIVGTPMDKETIAGETFDGNRKTAVFPGDLPENPRWLFEALESDGAKVHLPEVNVVRFRPPELDETGEGIKLSVPHIRLDRAMQFLFGDRLA</sequence>
<name>A0A1C3WU85_9HYPH</name>
<keyword evidence="2" id="KW-1185">Reference proteome</keyword>
<reference evidence="2" key="1">
    <citation type="submission" date="2016-08" db="EMBL/GenBank/DDBJ databases">
        <authorList>
            <person name="Varghese N."/>
            <person name="Submissions Spin"/>
        </authorList>
    </citation>
    <scope>NUCLEOTIDE SEQUENCE [LARGE SCALE GENOMIC DNA]</scope>
    <source>
        <strain evidence="2">HAMBI 2975</strain>
    </source>
</reference>
<dbReference type="PIRSF" id="PIRSF019381">
    <property type="entry name" value="YcjX"/>
    <property type="match status" value="1"/>
</dbReference>
<dbReference type="STRING" id="410764.GA0061103_6311"/>
<accession>A0A1C3WU85</accession>
<proteinExistence type="predicted"/>
<evidence type="ECO:0000313" key="1">
    <source>
        <dbReference type="EMBL" id="SCB43528.1"/>
    </source>
</evidence>
<dbReference type="EMBL" id="FMAG01000007">
    <property type="protein sequence ID" value="SCB43528.1"/>
    <property type="molecule type" value="Genomic_DNA"/>
</dbReference>
<dbReference type="PANTHER" id="PTHR38605">
    <property type="entry name" value="ATPASE-RELATED"/>
    <property type="match status" value="1"/>
</dbReference>
<dbReference type="Proteomes" id="UP000199101">
    <property type="component" value="Unassembled WGS sequence"/>
</dbReference>
<protein>
    <recommendedName>
        <fullName evidence="3">Amino acid regulated cytosolic protein</fullName>
    </recommendedName>
</protein>
<dbReference type="AlphaFoldDB" id="A0A1C3WU85"/>
<organism evidence="1 2">
    <name type="scientific">Rhizobium multihospitium</name>
    <dbReference type="NCBI Taxonomy" id="410764"/>
    <lineage>
        <taxon>Bacteria</taxon>
        <taxon>Pseudomonadati</taxon>
        <taxon>Pseudomonadota</taxon>
        <taxon>Alphaproteobacteria</taxon>
        <taxon>Hyphomicrobiales</taxon>
        <taxon>Rhizobiaceae</taxon>
        <taxon>Rhizobium/Agrobacterium group</taxon>
        <taxon>Rhizobium</taxon>
    </lineage>
</organism>
<evidence type="ECO:0000313" key="2">
    <source>
        <dbReference type="Proteomes" id="UP000199101"/>
    </source>
</evidence>
<evidence type="ECO:0008006" key="3">
    <source>
        <dbReference type="Google" id="ProtNLM"/>
    </source>
</evidence>
<dbReference type="PANTHER" id="PTHR38605:SF1">
    <property type="entry name" value="ATPASE"/>
    <property type="match status" value="1"/>
</dbReference>
<dbReference type="InterPro" id="IPR007413">
    <property type="entry name" value="YcjX-like"/>
</dbReference>